<dbReference type="Gene3D" id="1.10.287.610">
    <property type="entry name" value="Helix hairpin bin"/>
    <property type="match status" value="1"/>
</dbReference>
<evidence type="ECO:0000256" key="16">
    <source>
        <dbReference type="RuleBase" id="RU000618"/>
    </source>
</evidence>
<dbReference type="GO" id="GO:0003911">
    <property type="term" value="F:DNA ligase (NAD+) activity"/>
    <property type="evidence" value="ECO:0007669"/>
    <property type="project" value="UniProtKB-UniRule"/>
</dbReference>
<dbReference type="InterPro" id="IPR004149">
    <property type="entry name" value="Znf_DNAligase_C4"/>
</dbReference>
<protein>
    <recommendedName>
        <fullName evidence="3 15">DNA ligase</fullName>
        <ecNumber evidence="2 15">6.5.1.2</ecNumber>
    </recommendedName>
    <alternativeName>
        <fullName evidence="15">Polydeoxyribonucleotide synthase [NAD(+)]</fullName>
    </alternativeName>
</protein>
<dbReference type="InterPro" id="IPR018239">
    <property type="entry name" value="DNA_ligase_AS"/>
</dbReference>
<evidence type="ECO:0000256" key="4">
    <source>
        <dbReference type="ARBA" id="ARBA00022598"/>
    </source>
</evidence>
<evidence type="ECO:0000256" key="15">
    <source>
        <dbReference type="HAMAP-Rule" id="MF_01588"/>
    </source>
</evidence>
<dbReference type="Pfam" id="PF12826">
    <property type="entry name" value="HHH_2"/>
    <property type="match status" value="1"/>
</dbReference>
<evidence type="ECO:0000256" key="1">
    <source>
        <dbReference type="ARBA" id="ARBA00004067"/>
    </source>
</evidence>
<feature type="binding site" evidence="15">
    <location>
        <position position="414"/>
    </location>
    <ligand>
        <name>Zn(2+)</name>
        <dbReference type="ChEBI" id="CHEBI:29105"/>
    </ligand>
</feature>
<dbReference type="PANTHER" id="PTHR23389">
    <property type="entry name" value="CHROMOSOME TRANSMISSION FIDELITY FACTOR 18"/>
    <property type="match status" value="1"/>
</dbReference>
<dbReference type="GO" id="GO:0006260">
    <property type="term" value="P:DNA replication"/>
    <property type="evidence" value="ECO:0007669"/>
    <property type="project" value="UniProtKB-KW"/>
</dbReference>
<dbReference type="FunFam" id="1.10.150.20:FF:000006">
    <property type="entry name" value="DNA ligase"/>
    <property type="match status" value="1"/>
</dbReference>
<reference evidence="18 19" key="1">
    <citation type="submission" date="2012-01" db="EMBL/GenBank/DDBJ databases">
        <title>Complete sequence of Desulfotomaculum gibsoniae DSM 7213.</title>
        <authorList>
            <consortium name="US DOE Joint Genome Institute"/>
            <person name="Lucas S."/>
            <person name="Han J."/>
            <person name="Lapidus A."/>
            <person name="Cheng J.-F."/>
            <person name="Goodwin L."/>
            <person name="Pitluck S."/>
            <person name="Peters L."/>
            <person name="Ovchinnikova G."/>
            <person name="Teshima H."/>
            <person name="Detter J.C."/>
            <person name="Han C."/>
            <person name="Tapia R."/>
            <person name="Land M."/>
            <person name="Hauser L."/>
            <person name="Kyrpides N."/>
            <person name="Ivanova N."/>
            <person name="Pagani I."/>
            <person name="Parshina S."/>
            <person name="Plugge C."/>
            <person name="Muyzer G."/>
            <person name="Kuever J."/>
            <person name="Ivanova A."/>
            <person name="Nazina T."/>
            <person name="Klenk H.-P."/>
            <person name="Brambilla E."/>
            <person name="Spring S."/>
            <person name="Stams A.F."/>
            <person name="Woyke T."/>
        </authorList>
    </citation>
    <scope>NUCLEOTIDE SEQUENCE [LARGE SCALE GENOMIC DNA]</scope>
    <source>
        <strain evidence="18 19">DSM 7213</strain>
    </source>
</reference>
<dbReference type="Proteomes" id="UP000013520">
    <property type="component" value="Chromosome"/>
</dbReference>
<feature type="binding site" evidence="15">
    <location>
        <position position="434"/>
    </location>
    <ligand>
        <name>Zn(2+)</name>
        <dbReference type="ChEBI" id="CHEBI:29105"/>
    </ligand>
</feature>
<feature type="binding site" evidence="15">
    <location>
        <position position="293"/>
    </location>
    <ligand>
        <name>NAD(+)</name>
        <dbReference type="ChEBI" id="CHEBI:57540"/>
    </ligand>
</feature>
<dbReference type="InterPro" id="IPR004150">
    <property type="entry name" value="NAD_DNA_ligase_OB"/>
</dbReference>
<feature type="domain" description="BRCT" evidence="17">
    <location>
        <begin position="594"/>
        <end position="674"/>
    </location>
</feature>
<dbReference type="CDD" id="cd17748">
    <property type="entry name" value="BRCT_DNA_ligase_like"/>
    <property type="match status" value="1"/>
</dbReference>
<dbReference type="InterPro" id="IPR013839">
    <property type="entry name" value="DNAligase_adenylation"/>
</dbReference>
<evidence type="ECO:0000256" key="14">
    <source>
        <dbReference type="ARBA" id="ARBA00060881"/>
    </source>
</evidence>
<dbReference type="SUPFAM" id="SSF47781">
    <property type="entry name" value="RuvA domain 2-like"/>
    <property type="match status" value="1"/>
</dbReference>
<name>R4KQF3_9FIRM</name>
<comment type="catalytic activity">
    <reaction evidence="13 15 16">
        <text>NAD(+) + (deoxyribonucleotide)n-3'-hydroxyl + 5'-phospho-(deoxyribonucleotide)m = (deoxyribonucleotide)n+m + AMP + beta-nicotinamide D-nucleotide.</text>
        <dbReference type="EC" id="6.5.1.2"/>
    </reaction>
</comment>
<dbReference type="PROSITE" id="PS01055">
    <property type="entry name" value="DNA_LIGASE_N1"/>
    <property type="match status" value="1"/>
</dbReference>
<keyword evidence="7 15" id="KW-0227">DNA damage</keyword>
<feature type="binding site" evidence="15">
    <location>
        <position position="139"/>
    </location>
    <ligand>
        <name>NAD(+)</name>
        <dbReference type="ChEBI" id="CHEBI:57540"/>
    </ligand>
</feature>
<dbReference type="SMART" id="SM00278">
    <property type="entry name" value="HhH1"/>
    <property type="match status" value="4"/>
</dbReference>
<comment type="cofactor">
    <cofactor evidence="15">
        <name>Mg(2+)</name>
        <dbReference type="ChEBI" id="CHEBI:18420"/>
    </cofactor>
    <cofactor evidence="15">
        <name>Mn(2+)</name>
        <dbReference type="ChEBI" id="CHEBI:29035"/>
    </cofactor>
</comment>
<keyword evidence="6 15" id="KW-0479">Metal-binding</keyword>
<evidence type="ECO:0000256" key="5">
    <source>
        <dbReference type="ARBA" id="ARBA00022705"/>
    </source>
</evidence>
<dbReference type="Gene3D" id="1.10.150.20">
    <property type="entry name" value="5' to 3' exonuclease, C-terminal subdomain"/>
    <property type="match status" value="2"/>
</dbReference>
<evidence type="ECO:0000259" key="17">
    <source>
        <dbReference type="PROSITE" id="PS50172"/>
    </source>
</evidence>
<dbReference type="SUPFAM" id="SSF52113">
    <property type="entry name" value="BRCT domain"/>
    <property type="match status" value="1"/>
</dbReference>
<feature type="binding site" evidence="15">
    <location>
        <position position="411"/>
    </location>
    <ligand>
        <name>Zn(2+)</name>
        <dbReference type="ChEBI" id="CHEBI:29105"/>
    </ligand>
</feature>
<dbReference type="GO" id="GO:0006281">
    <property type="term" value="P:DNA repair"/>
    <property type="evidence" value="ECO:0007669"/>
    <property type="project" value="UniProtKB-KW"/>
</dbReference>
<dbReference type="Gene3D" id="6.20.10.30">
    <property type="match status" value="1"/>
</dbReference>
<dbReference type="HAMAP" id="MF_01588">
    <property type="entry name" value="DNA_ligase_A"/>
    <property type="match status" value="1"/>
</dbReference>
<evidence type="ECO:0000256" key="3">
    <source>
        <dbReference type="ARBA" id="ARBA00013308"/>
    </source>
</evidence>
<evidence type="ECO:0000256" key="11">
    <source>
        <dbReference type="ARBA" id="ARBA00023204"/>
    </source>
</evidence>
<dbReference type="GO" id="GO:0003677">
    <property type="term" value="F:DNA binding"/>
    <property type="evidence" value="ECO:0007669"/>
    <property type="project" value="InterPro"/>
</dbReference>
<dbReference type="SMART" id="SM00292">
    <property type="entry name" value="BRCT"/>
    <property type="match status" value="1"/>
</dbReference>
<dbReference type="KEGG" id="dgi:Desgi_2459"/>
<dbReference type="InterPro" id="IPR001679">
    <property type="entry name" value="DNA_ligase"/>
</dbReference>
<keyword evidence="12 15" id="KW-0464">Manganese</keyword>
<proteinExistence type="inferred from homology"/>
<evidence type="ECO:0000256" key="8">
    <source>
        <dbReference type="ARBA" id="ARBA00022833"/>
    </source>
</evidence>
<dbReference type="FunFam" id="3.30.470.30:FF:000001">
    <property type="entry name" value="DNA ligase"/>
    <property type="match status" value="1"/>
</dbReference>
<dbReference type="STRING" id="767817.Desgi_2459"/>
<dbReference type="HOGENOM" id="CLU_007764_2_1_9"/>
<dbReference type="InterPro" id="IPR041663">
    <property type="entry name" value="DisA/LigA_HHH"/>
</dbReference>
<gene>
    <name evidence="15" type="primary">ligA</name>
    <name evidence="18" type="ORF">Desgi_2459</name>
</gene>
<keyword evidence="19" id="KW-1185">Reference proteome</keyword>
<comment type="caution">
    <text evidence="15">Lacks conserved residue(s) required for the propagation of feature annotation.</text>
</comment>
<dbReference type="Pfam" id="PF03120">
    <property type="entry name" value="OB_DNA_ligase"/>
    <property type="match status" value="1"/>
</dbReference>
<dbReference type="SUPFAM" id="SSF56091">
    <property type="entry name" value="DNA ligase/mRNA capping enzyme, catalytic domain"/>
    <property type="match status" value="1"/>
</dbReference>
<dbReference type="Pfam" id="PF22745">
    <property type="entry name" value="Nlig-Ia"/>
    <property type="match status" value="1"/>
</dbReference>
<evidence type="ECO:0000256" key="6">
    <source>
        <dbReference type="ARBA" id="ARBA00022723"/>
    </source>
</evidence>
<accession>R4KQF3</accession>
<dbReference type="PROSITE" id="PS01056">
    <property type="entry name" value="DNA_LIGASE_N2"/>
    <property type="match status" value="1"/>
</dbReference>
<evidence type="ECO:0000256" key="13">
    <source>
        <dbReference type="ARBA" id="ARBA00034005"/>
    </source>
</evidence>
<comment type="similarity">
    <text evidence="14 15">Belongs to the NAD-dependent DNA ligase family. LigA subfamily.</text>
</comment>
<dbReference type="PANTHER" id="PTHR23389:SF9">
    <property type="entry name" value="DNA LIGASE"/>
    <property type="match status" value="1"/>
</dbReference>
<dbReference type="Pfam" id="PF00533">
    <property type="entry name" value="BRCT"/>
    <property type="match status" value="1"/>
</dbReference>
<dbReference type="eggNOG" id="COG0272">
    <property type="taxonomic scope" value="Bacteria"/>
</dbReference>
<keyword evidence="5 15" id="KW-0235">DNA replication</keyword>
<sequence length="674" mass="73789">MGGGHEQIRQTIDKLRREIEQHNYRYYVLDAPTITDTQYDRLMADLQQMEREYPFLVTPDSPTQRVGGKPREGFATVQHTIAMLSLANAFGDAELIEFDRRVRGTLGNESYDYVVELKIDGLAVSLTYQDGILVRGATRGDGATGEDITVNLKTIRSIPLRLHKPVDLLEVRGEVYMPKKSFIELNRRREERGEPLFANPRNAAAGSLRQLDPAVTAGRNLSIFVYGIGAAELPGEGLPESHSESLKWLESLGLRVNTHHQLCRDIGEVISYCRIWQDKKAALPYQIDGMVIKVNSLDQQSALGATMKSPRWAIAFKFPPEQAQTIVRDIIVSVGRTGVITPTALLDPVSVAGSTVSRATLHNEDIIREKDIRIGDRVIIHKAGDVIPEVVEVLKDHRTGGEKMFSMPVECPACGAEVVRLSGEAAHRCTGAACPAQLLEGLIHFASRGAMDIAGLGPAVVTQLVEAGLVGDVSDLYNLTVEQLLRLERFADKSAENLVRAIEASKENPLHRLIFALGIRHVGERAARVLAEHFGDLRRLMDADCEELIAIMEIGPKIAESVINFMREPQNRALIERLIEHGVNVVAEAAPAAGSGGPLIGKTLVLTGTLAALKRDEAKELIEKVGGKVSSSVSKKTDYVVAGENPGSKYEKAVKLGVQVIGEEDLLDLVKSHH</sequence>
<dbReference type="Gene3D" id="2.40.50.140">
    <property type="entry name" value="Nucleic acid-binding proteins"/>
    <property type="match status" value="1"/>
</dbReference>
<evidence type="ECO:0000256" key="2">
    <source>
        <dbReference type="ARBA" id="ARBA00012722"/>
    </source>
</evidence>
<dbReference type="Gene3D" id="3.40.50.10190">
    <property type="entry name" value="BRCT domain"/>
    <property type="match status" value="1"/>
</dbReference>
<dbReference type="Pfam" id="PF14520">
    <property type="entry name" value="HHH_5"/>
    <property type="match status" value="1"/>
</dbReference>
<feature type="binding site" evidence="15">
    <location>
        <position position="174"/>
    </location>
    <ligand>
        <name>NAD(+)</name>
        <dbReference type="ChEBI" id="CHEBI:57540"/>
    </ligand>
</feature>
<dbReference type="SMART" id="SM00532">
    <property type="entry name" value="LIGANc"/>
    <property type="match status" value="1"/>
</dbReference>
<dbReference type="InterPro" id="IPR012340">
    <property type="entry name" value="NA-bd_OB-fold"/>
</dbReference>
<dbReference type="InterPro" id="IPR010994">
    <property type="entry name" value="RuvA_2-like"/>
</dbReference>
<organism evidence="18 19">
    <name type="scientific">Desulfoscipio gibsoniae DSM 7213</name>
    <dbReference type="NCBI Taxonomy" id="767817"/>
    <lineage>
        <taxon>Bacteria</taxon>
        <taxon>Bacillati</taxon>
        <taxon>Bacillota</taxon>
        <taxon>Clostridia</taxon>
        <taxon>Eubacteriales</taxon>
        <taxon>Desulfallaceae</taxon>
        <taxon>Desulfoscipio</taxon>
    </lineage>
</organism>
<feature type="active site" description="N6-AMP-lysine intermediate" evidence="15">
    <location>
        <position position="118"/>
    </location>
</feature>
<feature type="binding site" evidence="15">
    <location>
        <begin position="85"/>
        <end position="86"/>
    </location>
    <ligand>
        <name>NAD(+)</name>
        <dbReference type="ChEBI" id="CHEBI:57540"/>
    </ligand>
</feature>
<dbReference type="Pfam" id="PF03119">
    <property type="entry name" value="DNA_ligase_ZBD"/>
    <property type="match status" value="1"/>
</dbReference>
<evidence type="ECO:0000313" key="18">
    <source>
        <dbReference type="EMBL" id="AGL01871.1"/>
    </source>
</evidence>
<evidence type="ECO:0000313" key="19">
    <source>
        <dbReference type="Proteomes" id="UP000013520"/>
    </source>
</evidence>
<keyword evidence="10 15" id="KW-0520">NAD</keyword>
<feature type="binding site" evidence="15">
    <location>
        <begin position="36"/>
        <end position="40"/>
    </location>
    <ligand>
        <name>NAD(+)</name>
        <dbReference type="ChEBI" id="CHEBI:57540"/>
    </ligand>
</feature>
<dbReference type="FunFam" id="1.10.150.20:FF:000007">
    <property type="entry name" value="DNA ligase"/>
    <property type="match status" value="1"/>
</dbReference>
<dbReference type="NCBIfam" id="TIGR00575">
    <property type="entry name" value="dnlj"/>
    <property type="match status" value="1"/>
</dbReference>
<comment type="function">
    <text evidence="1 15">DNA ligase that catalyzes the formation of phosphodiester linkages between 5'-phosphoryl and 3'-hydroxyl groups in double-stranded DNA using NAD as a coenzyme and as the energy source for the reaction. It is essential for DNA replication and repair of damaged DNA.</text>
</comment>
<dbReference type="PROSITE" id="PS50172">
    <property type="entry name" value="BRCT"/>
    <property type="match status" value="1"/>
</dbReference>
<dbReference type="SUPFAM" id="SSF50249">
    <property type="entry name" value="Nucleic acid-binding proteins"/>
    <property type="match status" value="1"/>
</dbReference>
<dbReference type="SMR" id="R4KQF3"/>
<evidence type="ECO:0000256" key="9">
    <source>
        <dbReference type="ARBA" id="ARBA00022842"/>
    </source>
</evidence>
<keyword evidence="11 15" id="KW-0234">DNA repair</keyword>
<dbReference type="CDD" id="cd00114">
    <property type="entry name" value="LIGANc"/>
    <property type="match status" value="1"/>
</dbReference>
<dbReference type="FunFam" id="1.10.287.610:FF:000002">
    <property type="entry name" value="DNA ligase"/>
    <property type="match status" value="1"/>
</dbReference>
<dbReference type="Gene3D" id="3.30.470.30">
    <property type="entry name" value="DNA ligase/mRNA capping enzyme"/>
    <property type="match status" value="1"/>
</dbReference>
<keyword evidence="9 15" id="KW-0460">Magnesium</keyword>
<dbReference type="NCBIfam" id="NF005932">
    <property type="entry name" value="PRK07956.1"/>
    <property type="match status" value="1"/>
</dbReference>
<dbReference type="EMBL" id="CP003273">
    <property type="protein sequence ID" value="AGL01871.1"/>
    <property type="molecule type" value="Genomic_DNA"/>
</dbReference>
<dbReference type="GO" id="GO:0046872">
    <property type="term" value="F:metal ion binding"/>
    <property type="evidence" value="ECO:0007669"/>
    <property type="project" value="UniProtKB-KW"/>
</dbReference>
<dbReference type="PIRSF" id="PIRSF001604">
    <property type="entry name" value="LigA"/>
    <property type="match status" value="1"/>
</dbReference>
<dbReference type="AlphaFoldDB" id="R4KQF3"/>
<dbReference type="RefSeq" id="WP_006523115.1">
    <property type="nucleotide sequence ID" value="NC_021184.1"/>
</dbReference>
<dbReference type="FunFam" id="2.40.50.140:FF:000012">
    <property type="entry name" value="DNA ligase"/>
    <property type="match status" value="1"/>
</dbReference>
<dbReference type="InterPro" id="IPR013840">
    <property type="entry name" value="DNAligase_N"/>
</dbReference>
<keyword evidence="4 15" id="KW-0436">Ligase</keyword>
<dbReference type="InterPro" id="IPR001357">
    <property type="entry name" value="BRCT_dom"/>
</dbReference>
<dbReference type="OrthoDB" id="9759736at2"/>
<dbReference type="InterPro" id="IPR036420">
    <property type="entry name" value="BRCT_dom_sf"/>
</dbReference>
<feature type="binding site" evidence="15">
    <location>
        <position position="116"/>
    </location>
    <ligand>
        <name>NAD(+)</name>
        <dbReference type="ChEBI" id="CHEBI:57540"/>
    </ligand>
</feature>
<evidence type="ECO:0000256" key="10">
    <source>
        <dbReference type="ARBA" id="ARBA00023027"/>
    </source>
</evidence>
<dbReference type="EC" id="6.5.1.2" evidence="2 15"/>
<dbReference type="InterPro" id="IPR003583">
    <property type="entry name" value="Hlx-hairpin-Hlx_DNA-bd_motif"/>
</dbReference>
<evidence type="ECO:0000256" key="7">
    <source>
        <dbReference type="ARBA" id="ARBA00022763"/>
    </source>
</evidence>
<dbReference type="Pfam" id="PF01653">
    <property type="entry name" value="DNA_ligase_aden"/>
    <property type="match status" value="1"/>
</dbReference>
<keyword evidence="8 15" id="KW-0862">Zinc</keyword>
<evidence type="ECO:0000256" key="12">
    <source>
        <dbReference type="ARBA" id="ARBA00023211"/>
    </source>
</evidence>
<feature type="binding site" evidence="15">
    <location>
        <position position="317"/>
    </location>
    <ligand>
        <name>NAD(+)</name>
        <dbReference type="ChEBI" id="CHEBI:57540"/>
    </ligand>
</feature>
<dbReference type="InterPro" id="IPR033136">
    <property type="entry name" value="DNA_ligase_CS"/>
</dbReference>